<feature type="domain" description="MSP" evidence="7">
    <location>
        <begin position="10"/>
        <end position="95"/>
    </location>
</feature>
<evidence type="ECO:0000256" key="4">
    <source>
        <dbReference type="ARBA" id="ARBA00023136"/>
    </source>
</evidence>
<dbReference type="AlphaFoldDB" id="A0A482VK68"/>
<dbReference type="STRING" id="1661398.A0A482VK68"/>
<evidence type="ECO:0000256" key="6">
    <source>
        <dbReference type="SAM" id="Phobius"/>
    </source>
</evidence>
<reference evidence="8 9" key="1">
    <citation type="submission" date="2017-03" db="EMBL/GenBank/DDBJ databases">
        <title>Genome of the blue death feigning beetle - Asbolus verrucosus.</title>
        <authorList>
            <person name="Rider S.D."/>
        </authorList>
    </citation>
    <scope>NUCLEOTIDE SEQUENCE [LARGE SCALE GENOMIC DNA]</scope>
    <source>
        <strain evidence="8">Butters</strain>
        <tissue evidence="8">Head and leg muscle</tissue>
    </source>
</reference>
<dbReference type="Pfam" id="PF00635">
    <property type="entry name" value="Motile_Sperm"/>
    <property type="match status" value="1"/>
</dbReference>
<evidence type="ECO:0000256" key="5">
    <source>
        <dbReference type="SAM" id="MobiDB-lite"/>
    </source>
</evidence>
<dbReference type="Gene3D" id="2.60.40.10">
    <property type="entry name" value="Immunoglobulins"/>
    <property type="match status" value="1"/>
</dbReference>
<sequence length="206" mass="23185">MSLRDRTIPVFVYPTELIFYIANQVTHKQLLTLYNPYDFPVKYQVFANTTDRYGVVDPKGTIAAHSYVDLLVRHNAPTQSNCHTRDKFMITMQDATTNQILGKRCVLATLLPGDKDSSIDESSHSSYTACESSPVRERTRTNEPEASVKQYFIALSVVFIIVLLLPTKCDEREESSIPAYLHIAVPIKVIVSYVLGLITLALLKPC</sequence>
<evidence type="ECO:0000256" key="2">
    <source>
        <dbReference type="ARBA" id="ARBA00022692"/>
    </source>
</evidence>
<feature type="transmembrane region" description="Helical" evidence="6">
    <location>
        <begin position="148"/>
        <end position="167"/>
    </location>
</feature>
<evidence type="ECO:0000313" key="8">
    <source>
        <dbReference type="EMBL" id="RZC33113.1"/>
    </source>
</evidence>
<dbReference type="GO" id="GO:0005737">
    <property type="term" value="C:cytoplasm"/>
    <property type="evidence" value="ECO:0007669"/>
    <property type="project" value="TreeGrafter"/>
</dbReference>
<dbReference type="InterPro" id="IPR013783">
    <property type="entry name" value="Ig-like_fold"/>
</dbReference>
<feature type="region of interest" description="Disordered" evidence="5">
    <location>
        <begin position="116"/>
        <end position="142"/>
    </location>
</feature>
<name>A0A482VK68_ASBVE</name>
<dbReference type="PANTHER" id="PTHR34441">
    <property type="entry name" value="MOTILE SPERM DOMAIN-CONTAINING PROTEIN 1"/>
    <property type="match status" value="1"/>
</dbReference>
<dbReference type="GO" id="GO:0016020">
    <property type="term" value="C:membrane"/>
    <property type="evidence" value="ECO:0007669"/>
    <property type="project" value="UniProtKB-SubCell"/>
</dbReference>
<keyword evidence="3 6" id="KW-1133">Transmembrane helix</keyword>
<comment type="caution">
    <text evidence="8">The sequence shown here is derived from an EMBL/GenBank/DDBJ whole genome shotgun (WGS) entry which is preliminary data.</text>
</comment>
<dbReference type="InterPro" id="IPR008962">
    <property type="entry name" value="PapD-like_sf"/>
</dbReference>
<dbReference type="SUPFAM" id="SSF49354">
    <property type="entry name" value="PapD-like"/>
    <property type="match status" value="1"/>
</dbReference>
<organism evidence="8 9">
    <name type="scientific">Asbolus verrucosus</name>
    <name type="common">Desert ironclad beetle</name>
    <dbReference type="NCBI Taxonomy" id="1661398"/>
    <lineage>
        <taxon>Eukaryota</taxon>
        <taxon>Metazoa</taxon>
        <taxon>Ecdysozoa</taxon>
        <taxon>Arthropoda</taxon>
        <taxon>Hexapoda</taxon>
        <taxon>Insecta</taxon>
        <taxon>Pterygota</taxon>
        <taxon>Neoptera</taxon>
        <taxon>Endopterygota</taxon>
        <taxon>Coleoptera</taxon>
        <taxon>Polyphaga</taxon>
        <taxon>Cucujiformia</taxon>
        <taxon>Tenebrionidae</taxon>
        <taxon>Pimeliinae</taxon>
        <taxon>Asbolus</taxon>
    </lineage>
</organism>
<dbReference type="PANTHER" id="PTHR34441:SF1">
    <property type="entry name" value="MOTILE SPERM DOMAIN-CONTAINING 1"/>
    <property type="match status" value="1"/>
</dbReference>
<evidence type="ECO:0000313" key="9">
    <source>
        <dbReference type="Proteomes" id="UP000292052"/>
    </source>
</evidence>
<keyword evidence="9" id="KW-1185">Reference proteome</keyword>
<evidence type="ECO:0000256" key="1">
    <source>
        <dbReference type="ARBA" id="ARBA00004141"/>
    </source>
</evidence>
<feature type="transmembrane region" description="Helical" evidence="6">
    <location>
        <begin position="179"/>
        <end position="203"/>
    </location>
</feature>
<keyword evidence="4 6" id="KW-0472">Membrane</keyword>
<protein>
    <submittedName>
        <fullName evidence="8">Motile sperm domain-containing protein 1-like</fullName>
    </submittedName>
</protein>
<dbReference type="Proteomes" id="UP000292052">
    <property type="component" value="Unassembled WGS sequence"/>
</dbReference>
<comment type="subcellular location">
    <subcellularLocation>
        <location evidence="1">Membrane</location>
        <topology evidence="1">Multi-pass membrane protein</topology>
    </subcellularLocation>
</comment>
<accession>A0A482VK68</accession>
<dbReference type="EMBL" id="QDEB01091797">
    <property type="protein sequence ID" value="RZC33113.1"/>
    <property type="molecule type" value="Genomic_DNA"/>
</dbReference>
<evidence type="ECO:0000259" key="7">
    <source>
        <dbReference type="Pfam" id="PF00635"/>
    </source>
</evidence>
<dbReference type="InterPro" id="IPR039283">
    <property type="entry name" value="MOSPD1/3"/>
</dbReference>
<dbReference type="OrthoDB" id="10022288at2759"/>
<gene>
    <name evidence="8" type="ORF">BDFB_007658</name>
</gene>
<proteinExistence type="predicted"/>
<keyword evidence="2 6" id="KW-0812">Transmembrane</keyword>
<dbReference type="InterPro" id="IPR000535">
    <property type="entry name" value="MSP_dom"/>
</dbReference>
<evidence type="ECO:0000256" key="3">
    <source>
        <dbReference type="ARBA" id="ARBA00022989"/>
    </source>
</evidence>